<protein>
    <submittedName>
        <fullName evidence="2">Uncharacterized protein</fullName>
    </submittedName>
</protein>
<dbReference type="EMBL" id="JAYKXP010000009">
    <property type="protein sequence ID" value="KAK7054522.1"/>
    <property type="molecule type" value="Genomic_DNA"/>
</dbReference>
<proteinExistence type="predicted"/>
<feature type="compositionally biased region" description="Basic residues" evidence="1">
    <location>
        <begin position="837"/>
        <end position="846"/>
    </location>
</feature>
<gene>
    <name evidence="2" type="ORF">VNI00_003720</name>
</gene>
<feature type="compositionally biased region" description="Basic residues" evidence="1">
    <location>
        <begin position="798"/>
        <end position="813"/>
    </location>
</feature>
<feature type="compositionally biased region" description="Low complexity" evidence="1">
    <location>
        <begin position="814"/>
        <end position="836"/>
    </location>
</feature>
<dbReference type="Proteomes" id="UP001383192">
    <property type="component" value="Unassembled WGS sequence"/>
</dbReference>
<organism evidence="2 3">
    <name type="scientific">Paramarasmius palmivorus</name>
    <dbReference type="NCBI Taxonomy" id="297713"/>
    <lineage>
        <taxon>Eukaryota</taxon>
        <taxon>Fungi</taxon>
        <taxon>Dikarya</taxon>
        <taxon>Basidiomycota</taxon>
        <taxon>Agaricomycotina</taxon>
        <taxon>Agaricomycetes</taxon>
        <taxon>Agaricomycetidae</taxon>
        <taxon>Agaricales</taxon>
        <taxon>Marasmiineae</taxon>
        <taxon>Marasmiaceae</taxon>
        <taxon>Paramarasmius</taxon>
    </lineage>
</organism>
<accession>A0AAW0DUE1</accession>
<sequence>MTEGSWRTKLDATKVDRLLDDFRESDNFTRLFHPEYEGTCWEPEPHRLGDSEEDRHILDHIRSLRFPRFSARYSERPAMILYGLGTFSNEPTLRARVEELFSGNHTFLLNTSGSGKTRLLYEGLVQNWGLFFTATGDEFGLGTSDLHSILVYDLEHEPQFTYPLSRDFPENELKERLDRNIQLSERHFSIVLLARLLVFNTFLDAWNQYGRNPAHRELWLKLQLSFPFQDLEVDFHTLVQELLRSDLGQSQIDEAISQTLDDIFAIEDLTQEGPVFIALDEANFASKTLKPAYVDEDGEHYPVLKVILRTWVRQLKDRPFVFLVSGVEIPKDQFQGDEWQDWVWSSGTGAFDDQESQRNYALNFIPPNLRESDDVRRLLDRMWKWLRGRHRCTAAFISVLLERCFRDSNLLLDSYVWALTGGYWPHDDNDDPRPAETMPFSTVDFRALGYNKRVASCMHASLISSVLRIEDVPVFTDPAVIKVVNLGLGRFRDRMCTEIVIDEPVMIAGGANWFVGPDREESFLDTERFCRNVLEDTTPDFHAAQYLCLCIAAAFDSRRPYLDEVFNFSKEMKQQSHQQAEIVFWEVAEEESSEVVLRYTEMINRKLVRIASTENDVIAWLRNRDFPFCISTLKRDTAILMFILKIGDEERFWVFLRMMPPSQKGRLTTNLVTDFAASIDPSNIFSKKSLPKARKALKALPGLVGQSGLLRVVGSFHQSLKTAPSSSGDASSIAILEMAPLLEPTKQCVSEEMVTALMEFATNNDDMKRKHSQVTDEEADADEAPPKRVLRSSSRGTRGTRRTTRGGVQRKGKGAASSTRTTDTSRGTSVAMTTLTRLRRSRRLAR</sequence>
<name>A0AAW0DUE1_9AGAR</name>
<feature type="region of interest" description="Disordered" evidence="1">
    <location>
        <begin position="765"/>
        <end position="846"/>
    </location>
</feature>
<keyword evidence="3" id="KW-1185">Reference proteome</keyword>
<reference evidence="2 3" key="1">
    <citation type="submission" date="2024-01" db="EMBL/GenBank/DDBJ databases">
        <title>A draft genome for a cacao thread blight-causing isolate of Paramarasmius palmivorus.</title>
        <authorList>
            <person name="Baruah I.K."/>
            <person name="Bukari Y."/>
            <person name="Amoako-Attah I."/>
            <person name="Meinhardt L.W."/>
            <person name="Bailey B.A."/>
            <person name="Cohen S.P."/>
        </authorList>
    </citation>
    <scope>NUCLEOTIDE SEQUENCE [LARGE SCALE GENOMIC DNA]</scope>
    <source>
        <strain evidence="2 3">GH-12</strain>
    </source>
</reference>
<comment type="caution">
    <text evidence="2">The sequence shown here is derived from an EMBL/GenBank/DDBJ whole genome shotgun (WGS) entry which is preliminary data.</text>
</comment>
<evidence type="ECO:0000313" key="2">
    <source>
        <dbReference type="EMBL" id="KAK7054522.1"/>
    </source>
</evidence>
<dbReference type="AlphaFoldDB" id="A0AAW0DUE1"/>
<evidence type="ECO:0000313" key="3">
    <source>
        <dbReference type="Proteomes" id="UP001383192"/>
    </source>
</evidence>
<evidence type="ECO:0000256" key="1">
    <source>
        <dbReference type="SAM" id="MobiDB-lite"/>
    </source>
</evidence>